<dbReference type="VEuPathDB" id="FungiDB:MCYG_05058"/>
<name>C5FQT6_ARTOC</name>
<gene>
    <name evidence="2" type="ORF">MCYG_05058</name>
</gene>
<protein>
    <recommendedName>
        <fullName evidence="1">Thioesterase domain-containing protein</fullName>
    </recommendedName>
</protein>
<evidence type="ECO:0000313" key="3">
    <source>
        <dbReference type="Proteomes" id="UP000002035"/>
    </source>
</evidence>
<dbReference type="InterPro" id="IPR001031">
    <property type="entry name" value="Thioesterase"/>
</dbReference>
<evidence type="ECO:0000313" key="2">
    <source>
        <dbReference type="EMBL" id="EEQ32239.1"/>
    </source>
</evidence>
<dbReference type="HOGENOM" id="CLU_1030467_0_0_1"/>
<accession>C5FQT6</accession>
<evidence type="ECO:0000259" key="1">
    <source>
        <dbReference type="Pfam" id="PF00975"/>
    </source>
</evidence>
<dbReference type="InterPro" id="IPR029058">
    <property type="entry name" value="AB_hydrolase_fold"/>
</dbReference>
<dbReference type="Proteomes" id="UP000002035">
    <property type="component" value="Unassembled WGS sequence"/>
</dbReference>
<keyword evidence="3" id="KW-1185">Reference proteome</keyword>
<organism evidence="2 3">
    <name type="scientific">Arthroderma otae (strain ATCC MYA-4605 / CBS 113480)</name>
    <name type="common">Microsporum canis</name>
    <dbReference type="NCBI Taxonomy" id="554155"/>
    <lineage>
        <taxon>Eukaryota</taxon>
        <taxon>Fungi</taxon>
        <taxon>Dikarya</taxon>
        <taxon>Ascomycota</taxon>
        <taxon>Pezizomycotina</taxon>
        <taxon>Eurotiomycetes</taxon>
        <taxon>Eurotiomycetidae</taxon>
        <taxon>Onygenales</taxon>
        <taxon>Arthrodermataceae</taxon>
        <taxon>Microsporum</taxon>
    </lineage>
</organism>
<dbReference type="RefSeq" id="XP_002847321.1">
    <property type="nucleotide sequence ID" value="XM_002847275.1"/>
</dbReference>
<dbReference type="Gene3D" id="3.40.50.1820">
    <property type="entry name" value="alpha/beta hydrolase"/>
    <property type="match status" value="1"/>
</dbReference>
<dbReference type="AlphaFoldDB" id="C5FQT6"/>
<dbReference type="Pfam" id="PF00975">
    <property type="entry name" value="Thioesterase"/>
    <property type="match status" value="1"/>
</dbReference>
<feature type="domain" description="Thioesterase" evidence="1">
    <location>
        <begin position="36"/>
        <end position="139"/>
    </location>
</feature>
<proteinExistence type="predicted"/>
<dbReference type="OrthoDB" id="429813at2759"/>
<dbReference type="STRING" id="554155.C5FQT6"/>
<sequence length="270" mass="29883">MPIEEVNPNKNMQVVQKVYRASSVLLQGNVQTAVNNLFLFPGPFGTSKVFELIPSIDPNFVAVFGLTSVFANIPDQFDNASIPELASLYVAEIKCRQPHGPYSLLGYSVGGTIAYEAARQLIADKEAVERIYLVDSPCPLVIPSIPHNLMSFIGSTQANQQELDSQPKARVQPMSSTGGTPTLAINLPSLLKGDEKLMSWLLYDRRGLGATGGGWERLVDRSKLKIATVDGNHLSIMEEPNQVLEWVTELQSSYWDLSFPFKGRSTRKRW</sequence>
<dbReference type="SUPFAM" id="SSF53474">
    <property type="entry name" value="alpha/beta-Hydrolases"/>
    <property type="match status" value="1"/>
</dbReference>
<dbReference type="EMBL" id="DS995704">
    <property type="protein sequence ID" value="EEQ32239.1"/>
    <property type="molecule type" value="Genomic_DNA"/>
</dbReference>
<reference evidence="3" key="1">
    <citation type="journal article" date="2012" name="MBio">
        <title>Comparative genome analysis of Trichophyton rubrum and related dermatophytes reveals candidate genes involved in infection.</title>
        <authorList>
            <person name="Martinez D.A."/>
            <person name="Oliver B.G."/>
            <person name="Graeser Y."/>
            <person name="Goldberg J.M."/>
            <person name="Li W."/>
            <person name="Martinez-Rossi N.M."/>
            <person name="Monod M."/>
            <person name="Shelest E."/>
            <person name="Barton R.C."/>
            <person name="Birch E."/>
            <person name="Brakhage A.A."/>
            <person name="Chen Z."/>
            <person name="Gurr S.J."/>
            <person name="Heiman D."/>
            <person name="Heitman J."/>
            <person name="Kosti I."/>
            <person name="Rossi A."/>
            <person name="Saif S."/>
            <person name="Samalova M."/>
            <person name="Saunders C.W."/>
            <person name="Shea T."/>
            <person name="Summerbell R.C."/>
            <person name="Xu J."/>
            <person name="Young S."/>
            <person name="Zeng Q."/>
            <person name="Birren B.W."/>
            <person name="Cuomo C.A."/>
            <person name="White T.C."/>
        </authorList>
    </citation>
    <scope>NUCLEOTIDE SEQUENCE [LARGE SCALE GENOMIC DNA]</scope>
    <source>
        <strain evidence="3">ATCC MYA-4605 / CBS 113480</strain>
    </source>
</reference>
<dbReference type="eggNOG" id="KOG1202">
    <property type="taxonomic scope" value="Eukaryota"/>
</dbReference>
<dbReference type="GeneID" id="9226176"/>